<gene>
    <name evidence="1" type="ORF">KPL71_004199</name>
</gene>
<evidence type="ECO:0000313" key="1">
    <source>
        <dbReference type="EMBL" id="KAH9792622.1"/>
    </source>
</evidence>
<dbReference type="Proteomes" id="UP000829398">
    <property type="component" value="Chromosome 2"/>
</dbReference>
<proteinExistence type="predicted"/>
<evidence type="ECO:0000313" key="2">
    <source>
        <dbReference type="Proteomes" id="UP000829398"/>
    </source>
</evidence>
<sequence length="1966" mass="224661">MNRQLPFKALNQRSFPMNIPFSSAYQIQDFAKKFLYRYFFNVHSKTPDRFPTLCMENLFLTGLTLSHLSISEDELWYIWCLTTLYATKLVFPVKPVLRHITTPEFSSDLLWTLLEWYSPLTWWRKQLQNLCTFHGLNRMLEQEANMFTTVFIVHRPYFQHLQTRDFWTQDMAYEWKTYPHPYPLIHDTSVTSVLRAYLMELNNVQPPATNIHHTSVGPSHSLEIVPKTQACTPSSSSSPHGILVMEQRPDYTNVLFQDARDPWEDFQSLFHTDNTPYTVTNPDSPDQCALQASQSEQYVTLEIPPDLVANWKHEGYTHLHLGGVKLILTLHGRKGLPVTAIIALLDTRFKQYQHVVIGTVLTTLHAGSVLLTFYPHFNLSLEDPNLPTTIKVQTKLQGAEQTPTSKIATLHHQIVLDLPTPHTTSDALMILVDTDTIPTIIQIPKQIQKQELLTLMPLEWLTNYEHFHQNSELVQTTEATFERRQNGQVKLSFQTLNQVSEIPRLSYTAMITAVQTGQEKNLPIDGFSSEGYPVYPDKLNGQFLWDVPEAHMCNPDCPCLDDMDIDEPKQYEVVLNWQTKNASAQNQTLHNLGKKIDQVASQVSQTENKGPEFNKKEAEIRRLKAELARIDNEKTRPSLFTHTASTPTPTAIFDTYAPFYTPSGSQPPVYNQFFGFSHLQPTPQPKPSSPKKSKSKVKITKPQSKASPSSPIPPEDSPKATSEPPKKDKDSTSSSSSSSLNTVHTSTDSESEYADLTSILMATKIEDPSASTTTPIVEDSSSDDQTQAPTEPVPQMPPPVTDHSTKPSSASCHFARNCPHKSAKAVCLIQHLQHSSLLSENEDVESNFSEQSEQNDQAAFILAESSDYDDISVISTVQNVNQSVILSVGGWRVLVQRVQVHPLLVGETGEGVGLEEGSLPMGLAPRARRLARAMRAPGARPLTRYASAEHTSLGFQNAQDPYYKRMSLLFYKLNGFNEPTLKHVFLASLLEELQPNIQRQLTASNLSLDNISLGKIFQLAKTCLDKLCEQKQFFKELLKDKEPFRSACKKPYLQIKCHKKKDCDCNSKKKRHFQKFKTLEFSSKPRRSQKPYRFFRKKSSSSREFKRKQSSRCFICKRKGHYAKDCPNKREKSIQLVEHLQATTDYSPAKDELEFYFSEQDEPNDETVFALQNSSDSDSDQSQVIFHQQLLSLDTKVPIPSIKLQILPSKFQRPIPAIGLIDTGAQRSMLNPHILPSEYWTQSEEHFKAVNGKLFTTSLITKKPIGIQIFPNCVIWTKVIGSTLPNKDILLGFDILHQIQHLQIIPTGIRVKSMFKPFTDILKLYNLSETPQSYQDISTKLLNFCPESHSEFTHPNPLWTNKSFFIKLPFKLNEDINPTKATHPGMSPSDLLLAQQECSQLLAQGLIEPTSSQWACQAFYVEKHSEIVRGKKRLVIDYQPLNMFLQDDKFPLPRRQSMFTFLKNAQIFSKFDLKSGSHDDHRQLLTQFYDLIQSHGIMLSAKKSIIATDNIEFLGMIIKYGHYQPGKHIAQELLHFPDQQLSKRKIQQFLGIINYIRDFLPYIAQNPPPLKLITDGKRILQIDASDESWGAILLEEINGKENFITYASGHFSDTQKHYHSVFKEILAVKNGIKKFEYHLIGHHFLIRMDSSAFPKIFHFKGLTLDPTRETTEDVLWYIWCLTVLYATKLVLPITPTLEHLLDPDKATSLTWTLLEWFSPIPWWRRKLQQLSEIYNLERMPTPEAQMFTSVFIIHRPYFQHPDTNLFWTQDQVYKWFTAPHIAVIENDIQDVLHNYLCQLNHQPPPLKDIFHTSLGPQHDLLMIPTPSAISKPKSTGIIIKEEKPDYTDFLFQDSQDPWDAFLPLSQHLHQFPQPTMDEPGPSEPGPSTQSSKRPAQPSKVDKATQTSPQYTPKCTPRDYNCPYPPCCGPHCKHPKLSKTFFPKSNPDNPYETESSSEDDYMNLRSP</sequence>
<reference evidence="2" key="1">
    <citation type="journal article" date="2023" name="Hortic. Res.">
        <title>A chromosome-level phased genome enabling allele-level studies in sweet orange: a case study on citrus Huanglongbing tolerance.</title>
        <authorList>
            <person name="Wu B."/>
            <person name="Yu Q."/>
            <person name="Deng Z."/>
            <person name="Duan Y."/>
            <person name="Luo F."/>
            <person name="Gmitter F. Jr."/>
        </authorList>
    </citation>
    <scope>NUCLEOTIDE SEQUENCE [LARGE SCALE GENOMIC DNA]</scope>
    <source>
        <strain evidence="2">cv. Valencia</strain>
    </source>
</reference>
<protein>
    <submittedName>
        <fullName evidence="1">Uncharacterized protein</fullName>
    </submittedName>
</protein>
<dbReference type="EMBL" id="CM039171">
    <property type="protein sequence ID" value="KAH9792622.1"/>
    <property type="molecule type" value="Genomic_DNA"/>
</dbReference>
<keyword evidence="2" id="KW-1185">Reference proteome</keyword>
<comment type="caution">
    <text evidence="1">The sequence shown here is derived from an EMBL/GenBank/DDBJ whole genome shotgun (WGS) entry which is preliminary data.</text>
</comment>
<organism evidence="1 2">
    <name type="scientific">Citrus sinensis</name>
    <name type="common">Sweet orange</name>
    <name type="synonym">Citrus aurantium var. sinensis</name>
    <dbReference type="NCBI Taxonomy" id="2711"/>
    <lineage>
        <taxon>Eukaryota</taxon>
        <taxon>Viridiplantae</taxon>
        <taxon>Streptophyta</taxon>
        <taxon>Embryophyta</taxon>
        <taxon>Tracheophyta</taxon>
        <taxon>Spermatophyta</taxon>
        <taxon>Magnoliopsida</taxon>
        <taxon>eudicotyledons</taxon>
        <taxon>Gunneridae</taxon>
        <taxon>Pentapetalae</taxon>
        <taxon>rosids</taxon>
        <taxon>malvids</taxon>
        <taxon>Sapindales</taxon>
        <taxon>Rutaceae</taxon>
        <taxon>Aurantioideae</taxon>
        <taxon>Citrus</taxon>
    </lineage>
</organism>
<name>A0ACB8N429_CITSI</name>
<accession>A0ACB8N429</accession>